<comment type="catalytic activity">
    <reaction evidence="17 18">
        <text>L-seryl-[protein] + ATP = O-phospho-L-seryl-[protein] + ADP + H(+)</text>
        <dbReference type="Rhea" id="RHEA:17989"/>
        <dbReference type="Rhea" id="RHEA-COMP:9863"/>
        <dbReference type="Rhea" id="RHEA-COMP:11604"/>
        <dbReference type="ChEBI" id="CHEBI:15378"/>
        <dbReference type="ChEBI" id="CHEBI:29999"/>
        <dbReference type="ChEBI" id="CHEBI:30616"/>
        <dbReference type="ChEBI" id="CHEBI:83421"/>
        <dbReference type="ChEBI" id="CHEBI:456216"/>
        <dbReference type="EC" id="2.7.11.1"/>
    </reaction>
</comment>
<feature type="domain" description="Apple" evidence="25">
    <location>
        <begin position="342"/>
        <end position="426"/>
    </location>
</feature>
<evidence type="ECO:0000313" key="27">
    <source>
        <dbReference type="Proteomes" id="UP001165190"/>
    </source>
</evidence>
<reference evidence="26" key="1">
    <citation type="submission" date="2023-05" db="EMBL/GenBank/DDBJ databases">
        <title>Genome and transcriptome analyses reveal genes involved in the formation of fine ridges on petal epidermal cells in Hibiscus trionum.</title>
        <authorList>
            <person name="Koshimizu S."/>
            <person name="Masuda S."/>
            <person name="Ishii T."/>
            <person name="Shirasu K."/>
            <person name="Hoshino A."/>
            <person name="Arita M."/>
        </authorList>
    </citation>
    <scope>NUCLEOTIDE SEQUENCE</scope>
    <source>
        <strain evidence="26">Hamamatsu line</strain>
    </source>
</reference>
<evidence type="ECO:0000256" key="5">
    <source>
        <dbReference type="ARBA" id="ARBA00022692"/>
    </source>
</evidence>
<keyword evidence="14" id="KW-0675">Receptor</keyword>
<keyword evidence="2" id="KW-1003">Cell membrane</keyword>
<dbReference type="SMART" id="SM00473">
    <property type="entry name" value="PAN_AP"/>
    <property type="match status" value="1"/>
</dbReference>
<dbReference type="SUPFAM" id="SSF56112">
    <property type="entry name" value="Protein kinase-like (PK-like)"/>
    <property type="match status" value="1"/>
</dbReference>
<keyword evidence="19" id="KW-0245">EGF-like domain</keyword>
<evidence type="ECO:0000256" key="18">
    <source>
        <dbReference type="PIRNR" id="PIRNR000641"/>
    </source>
</evidence>
<dbReference type="InterPro" id="IPR008271">
    <property type="entry name" value="Ser/Thr_kinase_AS"/>
</dbReference>
<feature type="domain" description="Bulb-type lectin" evidence="24">
    <location>
        <begin position="23"/>
        <end position="148"/>
    </location>
</feature>
<dbReference type="CDD" id="cd00028">
    <property type="entry name" value="B_lectin"/>
    <property type="match status" value="1"/>
</dbReference>
<comment type="catalytic activity">
    <reaction evidence="16 18">
        <text>L-threonyl-[protein] + ATP = O-phospho-L-threonyl-[protein] + ADP + H(+)</text>
        <dbReference type="Rhea" id="RHEA:46608"/>
        <dbReference type="Rhea" id="RHEA-COMP:11060"/>
        <dbReference type="Rhea" id="RHEA-COMP:11605"/>
        <dbReference type="ChEBI" id="CHEBI:15378"/>
        <dbReference type="ChEBI" id="CHEBI:30013"/>
        <dbReference type="ChEBI" id="CHEBI:30616"/>
        <dbReference type="ChEBI" id="CHEBI:61977"/>
        <dbReference type="ChEBI" id="CHEBI:456216"/>
        <dbReference type="EC" id="2.7.11.1"/>
    </reaction>
</comment>
<keyword evidence="7" id="KW-0430">Lectin</keyword>
<evidence type="ECO:0000256" key="21">
    <source>
        <dbReference type="SAM" id="SignalP"/>
    </source>
</evidence>
<dbReference type="CDD" id="cd00054">
    <property type="entry name" value="EGF_CA"/>
    <property type="match status" value="1"/>
</dbReference>
<dbReference type="InterPro" id="IPR011009">
    <property type="entry name" value="Kinase-like_dom_sf"/>
</dbReference>
<dbReference type="InterPro" id="IPR003609">
    <property type="entry name" value="Pan_app"/>
</dbReference>
<accession>A0A9W7MV23</accession>
<comment type="subcellular location">
    <subcellularLocation>
        <location evidence="1">Cell membrane</location>
        <topology evidence="1">Single-pass type I membrane protein</topology>
    </subcellularLocation>
</comment>
<gene>
    <name evidence="26" type="ORF">HRI_005132900</name>
</gene>
<dbReference type="Pfam" id="PF01453">
    <property type="entry name" value="B_lectin"/>
    <property type="match status" value="1"/>
</dbReference>
<dbReference type="Pfam" id="PF11883">
    <property type="entry name" value="DUF3403"/>
    <property type="match status" value="1"/>
</dbReference>
<dbReference type="FunFam" id="3.30.200.20:FF:000330">
    <property type="entry name" value="G-type lectin S-receptor-like serine/threonine-protein kinase At4g03230"/>
    <property type="match status" value="1"/>
</dbReference>
<dbReference type="SMART" id="SM00220">
    <property type="entry name" value="S_TKc"/>
    <property type="match status" value="1"/>
</dbReference>
<keyword evidence="12 20" id="KW-0472">Membrane</keyword>
<feature type="chain" id="PRO_5040815229" description="Receptor-like serine/threonine-protein kinase" evidence="21">
    <location>
        <begin position="23"/>
        <end position="841"/>
    </location>
</feature>
<keyword evidence="27" id="KW-1185">Reference proteome</keyword>
<dbReference type="SUPFAM" id="SSF51110">
    <property type="entry name" value="alpha-D-mannose-specific plant lectins"/>
    <property type="match status" value="1"/>
</dbReference>
<evidence type="ECO:0000256" key="1">
    <source>
        <dbReference type="ARBA" id="ARBA00004251"/>
    </source>
</evidence>
<keyword evidence="5 20" id="KW-0812">Transmembrane</keyword>
<organism evidence="26 27">
    <name type="scientific">Hibiscus trionum</name>
    <name type="common">Flower of an hour</name>
    <dbReference type="NCBI Taxonomy" id="183268"/>
    <lineage>
        <taxon>Eukaryota</taxon>
        <taxon>Viridiplantae</taxon>
        <taxon>Streptophyta</taxon>
        <taxon>Embryophyta</taxon>
        <taxon>Tracheophyta</taxon>
        <taxon>Spermatophyta</taxon>
        <taxon>Magnoliopsida</taxon>
        <taxon>eudicotyledons</taxon>
        <taxon>Gunneridae</taxon>
        <taxon>Pentapetalae</taxon>
        <taxon>rosids</taxon>
        <taxon>malvids</taxon>
        <taxon>Malvales</taxon>
        <taxon>Malvaceae</taxon>
        <taxon>Malvoideae</taxon>
        <taxon>Hibiscus</taxon>
    </lineage>
</organism>
<dbReference type="InterPro" id="IPR024171">
    <property type="entry name" value="SRK-like_kinase"/>
</dbReference>
<keyword evidence="15" id="KW-0325">Glycoprotein</keyword>
<dbReference type="Pfam" id="PF00954">
    <property type="entry name" value="S_locus_glycop"/>
    <property type="match status" value="1"/>
</dbReference>
<dbReference type="Gene3D" id="3.30.200.20">
    <property type="entry name" value="Phosphorylase Kinase, domain 1"/>
    <property type="match status" value="1"/>
</dbReference>
<dbReference type="InterPro" id="IPR000858">
    <property type="entry name" value="S_locus_glycoprot_dom"/>
</dbReference>
<dbReference type="SMART" id="SM00108">
    <property type="entry name" value="B_lectin"/>
    <property type="match status" value="1"/>
</dbReference>
<evidence type="ECO:0000256" key="8">
    <source>
        <dbReference type="ARBA" id="ARBA00022741"/>
    </source>
</evidence>
<dbReference type="GO" id="GO:0005524">
    <property type="term" value="F:ATP binding"/>
    <property type="evidence" value="ECO:0007669"/>
    <property type="project" value="UniProtKB-KW"/>
</dbReference>
<evidence type="ECO:0000256" key="17">
    <source>
        <dbReference type="ARBA" id="ARBA00048679"/>
    </source>
</evidence>
<evidence type="ECO:0000256" key="3">
    <source>
        <dbReference type="ARBA" id="ARBA00022527"/>
    </source>
</evidence>
<dbReference type="Proteomes" id="UP001165190">
    <property type="component" value="Unassembled WGS sequence"/>
</dbReference>
<dbReference type="EC" id="2.7.11.1" evidence="18"/>
<evidence type="ECO:0000256" key="16">
    <source>
        <dbReference type="ARBA" id="ARBA00047899"/>
    </source>
</evidence>
<evidence type="ECO:0000256" key="12">
    <source>
        <dbReference type="ARBA" id="ARBA00023136"/>
    </source>
</evidence>
<dbReference type="InterPro" id="IPR021820">
    <property type="entry name" value="S-locus_recpt_kinase_C"/>
</dbReference>
<keyword evidence="9 18" id="KW-0418">Kinase</keyword>
<dbReference type="AlphaFoldDB" id="A0A9W7MV23"/>
<evidence type="ECO:0000256" key="4">
    <source>
        <dbReference type="ARBA" id="ARBA00022679"/>
    </source>
</evidence>
<dbReference type="Pfam" id="PF08276">
    <property type="entry name" value="PAN_2"/>
    <property type="match status" value="1"/>
</dbReference>
<dbReference type="InterPro" id="IPR001245">
    <property type="entry name" value="Ser-Thr/Tyr_kinase_cat_dom"/>
</dbReference>
<dbReference type="CDD" id="cd14066">
    <property type="entry name" value="STKc_IRAK"/>
    <property type="match status" value="1"/>
</dbReference>
<evidence type="ECO:0000256" key="7">
    <source>
        <dbReference type="ARBA" id="ARBA00022734"/>
    </source>
</evidence>
<dbReference type="Pfam" id="PF07714">
    <property type="entry name" value="PK_Tyr_Ser-Thr"/>
    <property type="match status" value="1"/>
</dbReference>
<comment type="caution">
    <text evidence="19">Lacks conserved residue(s) required for the propagation of feature annotation.</text>
</comment>
<dbReference type="PANTHER" id="PTHR27002">
    <property type="entry name" value="RECEPTOR-LIKE SERINE/THREONINE-PROTEIN KINASE SD1-8"/>
    <property type="match status" value="1"/>
</dbReference>
<dbReference type="GO" id="GO:0004674">
    <property type="term" value="F:protein serine/threonine kinase activity"/>
    <property type="evidence" value="ECO:0007669"/>
    <property type="project" value="UniProtKB-KW"/>
</dbReference>
<dbReference type="PROSITE" id="PS50948">
    <property type="entry name" value="PAN"/>
    <property type="match status" value="1"/>
</dbReference>
<keyword evidence="10 18" id="KW-0067">ATP-binding</keyword>
<dbReference type="SUPFAM" id="SSF57196">
    <property type="entry name" value="EGF/Laminin"/>
    <property type="match status" value="1"/>
</dbReference>
<evidence type="ECO:0000259" key="25">
    <source>
        <dbReference type="PROSITE" id="PS50948"/>
    </source>
</evidence>
<dbReference type="EMBL" id="BSYR01000069">
    <property type="protein sequence ID" value="GMJ14637.1"/>
    <property type="molecule type" value="Genomic_DNA"/>
</dbReference>
<feature type="transmembrane region" description="Helical" evidence="20">
    <location>
        <begin position="444"/>
        <end position="467"/>
    </location>
</feature>
<dbReference type="CDD" id="cd01098">
    <property type="entry name" value="PAN_AP_plant"/>
    <property type="match status" value="1"/>
</dbReference>
<dbReference type="GO" id="GO:0030246">
    <property type="term" value="F:carbohydrate binding"/>
    <property type="evidence" value="ECO:0007669"/>
    <property type="project" value="UniProtKB-KW"/>
</dbReference>
<evidence type="ECO:0000256" key="14">
    <source>
        <dbReference type="ARBA" id="ARBA00023170"/>
    </source>
</evidence>
<keyword evidence="8 18" id="KW-0547">Nucleotide-binding</keyword>
<keyword evidence="13" id="KW-1015">Disulfide bond</keyword>
<comment type="similarity">
    <text evidence="18">Belongs to the protein kinase superfamily. Ser/Thr protein kinase family.</text>
</comment>
<evidence type="ECO:0000259" key="24">
    <source>
        <dbReference type="PROSITE" id="PS50927"/>
    </source>
</evidence>
<dbReference type="PROSITE" id="PS50026">
    <property type="entry name" value="EGF_3"/>
    <property type="match status" value="1"/>
</dbReference>
<evidence type="ECO:0000256" key="13">
    <source>
        <dbReference type="ARBA" id="ARBA00023157"/>
    </source>
</evidence>
<dbReference type="GO" id="GO:0005886">
    <property type="term" value="C:plasma membrane"/>
    <property type="evidence" value="ECO:0007669"/>
    <property type="project" value="UniProtKB-SubCell"/>
</dbReference>
<keyword evidence="3 18" id="KW-0723">Serine/threonine-protein kinase</keyword>
<feature type="domain" description="EGF-like" evidence="23">
    <location>
        <begin position="285"/>
        <end position="322"/>
    </location>
</feature>
<dbReference type="PROSITE" id="PS50927">
    <property type="entry name" value="BULB_LECTIN"/>
    <property type="match status" value="1"/>
</dbReference>
<dbReference type="InterPro" id="IPR000719">
    <property type="entry name" value="Prot_kinase_dom"/>
</dbReference>
<comment type="caution">
    <text evidence="26">The sequence shown here is derived from an EMBL/GenBank/DDBJ whole genome shotgun (WGS) entry which is preliminary data.</text>
</comment>
<evidence type="ECO:0000256" key="11">
    <source>
        <dbReference type="ARBA" id="ARBA00022989"/>
    </source>
</evidence>
<name>A0A9W7MV23_HIBTR</name>
<dbReference type="InterPro" id="IPR001480">
    <property type="entry name" value="Bulb-type_lectin_dom"/>
</dbReference>
<dbReference type="InterPro" id="IPR036426">
    <property type="entry name" value="Bulb-type_lectin_dom_sf"/>
</dbReference>
<keyword evidence="4 18" id="KW-0808">Transferase</keyword>
<dbReference type="OrthoDB" id="1933550at2759"/>
<dbReference type="PROSITE" id="PS00108">
    <property type="entry name" value="PROTEIN_KINASE_ST"/>
    <property type="match status" value="1"/>
</dbReference>
<feature type="domain" description="Protein kinase" evidence="22">
    <location>
        <begin position="525"/>
        <end position="802"/>
    </location>
</feature>
<keyword evidence="6 21" id="KW-0732">Signal</keyword>
<protein>
    <recommendedName>
        <fullName evidence="18">Receptor-like serine/threonine-protein kinase</fullName>
        <ecNumber evidence="18">2.7.11.1</ecNumber>
    </recommendedName>
</protein>
<evidence type="ECO:0000256" key="9">
    <source>
        <dbReference type="ARBA" id="ARBA00022777"/>
    </source>
</evidence>
<dbReference type="Gene3D" id="2.90.10.10">
    <property type="entry name" value="Bulb-type lectin domain"/>
    <property type="match status" value="1"/>
</dbReference>
<dbReference type="FunFam" id="1.10.510.10:FF:000060">
    <property type="entry name" value="G-type lectin S-receptor-like serine/threonine-protein kinase"/>
    <property type="match status" value="1"/>
</dbReference>
<evidence type="ECO:0000256" key="20">
    <source>
        <dbReference type="SAM" id="Phobius"/>
    </source>
</evidence>
<sequence length="841" mass="93450">MDSVKWFIRVLLIFFLPHFSISADTITPDHFIQDNNDEVIVSSGNIFALGFFSPGSSRNRYVGIWYYQIPVKTVVWVANRYNPINDTSGILRIDGRGNLALFQGNQTLPVWSTDISIAGAGNSFAQILDSGNLVLLQNDTGNEVLWQSFAYPTNTLLSHMKIGYNFRTGLNQSYTSWKSPDDPGVGNFSFRMNPGVSPQMVLYKGSVPVWRSGTWTGKMWSGIPEMAQNFLFNNSFVNTDDELSFSSDTINASLMTRYVTNETGVSQRILWNNASQSWIISYTTPIELCDIYGHCGRNGYCNPYLGDFECTCFPGFEPKSPQTWLIRDGSGGCVRKSGISMCRNGEGFVKFPHTKVPDTSGVPAFVDMSIGLKQCEEECLRNCSCMAYASANSDTNGGVGCLTWHGDLVDARAYTVTGQDLYIRVDKNELARYRKKGVLQKKGVLAVVIVSPALVFLLLVTFLCCLVTRKRRGVLTAERSRKGKNNISLTTFEDSLGEKEIRESTGTGDLPYFDLSTIAAATNNFSSDNKLGQGGFGPVYKGVLLNGNEIAVKRLSKHSGQGVEEFKNEILLIAKLQHRNLVRMLGCCIEDEEKMLIYEFLPNKSLDTIVFDESKRSLLDWKKRFDIICGIARGMLYLHQDSRLRVIHRDLKASNVLLDATMNPKISDFGMARIFGGDQIEGETKRVVGTYGYMSPEYAMQGHFSTKSDVYSFGILLLEIITGKKISSYFPDSPSLYLAGHVWELWKEGKAMEVVDSTLGDSCSSDEILKCIQIGLLCVQEHATHRPTMSTVVSMLSNEATLPSPEQPAFIENKSRKGDEISSSEGTNSVNTVSITMIQAR</sequence>
<dbReference type="PROSITE" id="PS50011">
    <property type="entry name" value="PROTEIN_KINASE_DOM"/>
    <property type="match status" value="1"/>
</dbReference>
<evidence type="ECO:0000313" key="26">
    <source>
        <dbReference type="EMBL" id="GMJ14637.1"/>
    </source>
</evidence>
<feature type="signal peptide" evidence="21">
    <location>
        <begin position="1"/>
        <end position="22"/>
    </location>
</feature>
<dbReference type="GO" id="GO:0048544">
    <property type="term" value="P:recognition of pollen"/>
    <property type="evidence" value="ECO:0007669"/>
    <property type="project" value="InterPro"/>
</dbReference>
<evidence type="ECO:0000259" key="22">
    <source>
        <dbReference type="PROSITE" id="PS50011"/>
    </source>
</evidence>
<evidence type="ECO:0000256" key="6">
    <source>
        <dbReference type="ARBA" id="ARBA00022729"/>
    </source>
</evidence>
<proteinExistence type="inferred from homology"/>
<dbReference type="PIRSF" id="PIRSF000641">
    <property type="entry name" value="SRK"/>
    <property type="match status" value="1"/>
</dbReference>
<evidence type="ECO:0000256" key="19">
    <source>
        <dbReference type="PROSITE-ProRule" id="PRU00076"/>
    </source>
</evidence>
<dbReference type="PANTHER" id="PTHR27002:SF1095">
    <property type="entry name" value="G-TYPE LECTIN S-RECEPTOR-LIKE SERINE_THREONINE-PROTEIN KINASE RKS1"/>
    <property type="match status" value="1"/>
</dbReference>
<evidence type="ECO:0000259" key="23">
    <source>
        <dbReference type="PROSITE" id="PS50026"/>
    </source>
</evidence>
<evidence type="ECO:0000256" key="10">
    <source>
        <dbReference type="ARBA" id="ARBA00022840"/>
    </source>
</evidence>
<dbReference type="FunFam" id="2.90.10.10:FF:000001">
    <property type="entry name" value="G-type lectin S-receptor-like serine/threonine-protein kinase"/>
    <property type="match status" value="1"/>
</dbReference>
<evidence type="ECO:0000256" key="2">
    <source>
        <dbReference type="ARBA" id="ARBA00022475"/>
    </source>
</evidence>
<dbReference type="Gene3D" id="1.10.510.10">
    <property type="entry name" value="Transferase(Phosphotransferase) domain 1"/>
    <property type="match status" value="1"/>
</dbReference>
<keyword evidence="11 20" id="KW-1133">Transmembrane helix</keyword>
<evidence type="ECO:0000256" key="15">
    <source>
        <dbReference type="ARBA" id="ARBA00023180"/>
    </source>
</evidence>
<dbReference type="InterPro" id="IPR000742">
    <property type="entry name" value="EGF"/>
</dbReference>